<keyword evidence="5 11" id="KW-0328">Glycosyltransferase</keyword>
<evidence type="ECO:0000313" key="12">
    <source>
        <dbReference type="Proteomes" id="UP001652741"/>
    </source>
</evidence>
<evidence type="ECO:0000313" key="13">
    <source>
        <dbReference type="RefSeq" id="XP_045579183.1"/>
    </source>
</evidence>
<evidence type="ECO:0000256" key="11">
    <source>
        <dbReference type="RuleBase" id="RU361228"/>
    </source>
</evidence>
<dbReference type="Proteomes" id="UP001652741">
    <property type="component" value="Chromosome ssa08"/>
</dbReference>
<dbReference type="PANTHER" id="PTHR10339">
    <property type="entry name" value="ADP-RIBOSYLTRANSFERASE"/>
    <property type="match status" value="1"/>
</dbReference>
<keyword evidence="6 11" id="KW-0808">Transferase</keyword>
<dbReference type="PANTHER" id="PTHR10339:SF25">
    <property type="entry name" value="SECRETED EXOENZYME S"/>
    <property type="match status" value="1"/>
</dbReference>
<comment type="catalytic activity">
    <reaction evidence="10 11">
        <text>L-arginyl-[protein] + NAD(+) = N(omega)-(ADP-D-ribosyl)-L-arginyl-[protein] + nicotinamide + H(+)</text>
        <dbReference type="Rhea" id="RHEA:19149"/>
        <dbReference type="Rhea" id="RHEA-COMP:10532"/>
        <dbReference type="Rhea" id="RHEA-COMP:15087"/>
        <dbReference type="ChEBI" id="CHEBI:15378"/>
        <dbReference type="ChEBI" id="CHEBI:17154"/>
        <dbReference type="ChEBI" id="CHEBI:29965"/>
        <dbReference type="ChEBI" id="CHEBI:57540"/>
        <dbReference type="ChEBI" id="CHEBI:142554"/>
        <dbReference type="EC" id="2.4.2.31"/>
    </reaction>
</comment>
<keyword evidence="11" id="KW-0732">Signal</keyword>
<evidence type="ECO:0000256" key="5">
    <source>
        <dbReference type="ARBA" id="ARBA00022676"/>
    </source>
</evidence>
<dbReference type="SUPFAM" id="SSF56399">
    <property type="entry name" value="ADP-ribosylation"/>
    <property type="match status" value="1"/>
</dbReference>
<feature type="signal peptide" evidence="11">
    <location>
        <begin position="1"/>
        <end position="21"/>
    </location>
</feature>
<keyword evidence="9" id="KW-0843">Virulence</keyword>
<organism evidence="12 13">
    <name type="scientific">Salmo salar</name>
    <name type="common">Atlantic salmon</name>
    <dbReference type="NCBI Taxonomy" id="8030"/>
    <lineage>
        <taxon>Eukaryota</taxon>
        <taxon>Metazoa</taxon>
        <taxon>Chordata</taxon>
        <taxon>Craniata</taxon>
        <taxon>Vertebrata</taxon>
        <taxon>Euteleostomi</taxon>
        <taxon>Actinopterygii</taxon>
        <taxon>Neopterygii</taxon>
        <taxon>Teleostei</taxon>
        <taxon>Protacanthopterygii</taxon>
        <taxon>Salmoniformes</taxon>
        <taxon>Salmonidae</taxon>
        <taxon>Salmoninae</taxon>
        <taxon>Salmo</taxon>
    </lineage>
</organism>
<evidence type="ECO:0000256" key="8">
    <source>
        <dbReference type="ARBA" id="ARBA00022857"/>
    </source>
</evidence>
<evidence type="ECO:0000256" key="2">
    <source>
        <dbReference type="ARBA" id="ARBA00009558"/>
    </source>
</evidence>
<dbReference type="Gene3D" id="3.90.176.10">
    <property type="entry name" value="Toxin ADP-ribosyltransferase, Chain A, domain 1"/>
    <property type="match status" value="1"/>
</dbReference>
<gene>
    <name evidence="13" type="primary">LOC123744293</name>
</gene>
<keyword evidence="3" id="KW-0964">Secreted</keyword>
<dbReference type="PRINTS" id="PR00970">
    <property type="entry name" value="RIBTRNSFRASE"/>
</dbReference>
<keyword evidence="12" id="KW-1185">Reference proteome</keyword>
<dbReference type="GeneID" id="123744293"/>
<keyword evidence="4" id="KW-0800">Toxin</keyword>
<evidence type="ECO:0000256" key="10">
    <source>
        <dbReference type="ARBA" id="ARBA00047597"/>
    </source>
</evidence>
<name>A0ABM3F7B6_SALSA</name>
<dbReference type="EC" id="2.4.2.31" evidence="11"/>
<evidence type="ECO:0000256" key="3">
    <source>
        <dbReference type="ARBA" id="ARBA00022525"/>
    </source>
</evidence>
<comment type="similarity">
    <text evidence="2 11">Belongs to the Arg-specific ADP-ribosyltransferase family.</text>
</comment>
<accession>A0ABM3F7B6</accession>
<dbReference type="RefSeq" id="XP_045579183.1">
    <property type="nucleotide sequence ID" value="XM_045723227.1"/>
</dbReference>
<evidence type="ECO:0000256" key="6">
    <source>
        <dbReference type="ARBA" id="ARBA00022679"/>
    </source>
</evidence>
<evidence type="ECO:0000256" key="1">
    <source>
        <dbReference type="ARBA" id="ARBA00004613"/>
    </source>
</evidence>
<dbReference type="InterPro" id="IPR000768">
    <property type="entry name" value="ART"/>
</dbReference>
<sequence length="288" mass="33102">MGRENILTFAMLCVFHDWTLGVESTMIHPRLNRRNPDPILLDMAPDSIDDSYEGCRENMLCKVTKHFLPKEKNIDINFSGAWNNSMDVYNNNHNSNIEHLSNDHLRAIHVYVNPVKIISESFNQATRTLGKYYETKFNYHSLHFLLSDALRILNKAQGKKCVKTFRGVNLAFEGKKDDKMRFGQFASSSTDEHVAKIFANWKTCFKITTCFGASLAGLSQLNNEEEVLIPPYEVFKIAEVTKNKVLDKENTSECEIVYELESTINKKSDLNCHIVEIDKKDNEMCNTM</sequence>
<evidence type="ECO:0000256" key="7">
    <source>
        <dbReference type="ARBA" id="ARBA00022695"/>
    </source>
</evidence>
<protein>
    <recommendedName>
        <fullName evidence="11">NAD(P)(+)--arginine ADP-ribosyltransferase</fullName>
        <ecNumber evidence="11">2.4.2.31</ecNumber>
    </recommendedName>
    <alternativeName>
        <fullName evidence="11">Mono(ADP-ribosyl)transferase</fullName>
    </alternativeName>
</protein>
<dbReference type="InterPro" id="IPR050999">
    <property type="entry name" value="ADP-ribosyltransferase_ARG"/>
</dbReference>
<reference evidence="13" key="1">
    <citation type="submission" date="2025-08" db="UniProtKB">
        <authorList>
            <consortium name="RefSeq"/>
        </authorList>
    </citation>
    <scope>IDENTIFICATION</scope>
</reference>
<evidence type="ECO:0000256" key="4">
    <source>
        <dbReference type="ARBA" id="ARBA00022656"/>
    </source>
</evidence>
<dbReference type="PROSITE" id="PS51996">
    <property type="entry name" value="TR_MART"/>
    <property type="match status" value="1"/>
</dbReference>
<keyword evidence="11" id="KW-0520">NAD</keyword>
<comment type="subcellular location">
    <subcellularLocation>
        <location evidence="1">Secreted</location>
    </subcellularLocation>
</comment>
<feature type="chain" id="PRO_5044963701" description="NAD(P)(+)--arginine ADP-ribosyltransferase" evidence="11">
    <location>
        <begin position="22"/>
        <end position="288"/>
    </location>
</feature>
<evidence type="ECO:0000256" key="9">
    <source>
        <dbReference type="ARBA" id="ARBA00023026"/>
    </source>
</evidence>
<proteinExistence type="inferred from homology"/>
<dbReference type="Pfam" id="PF01129">
    <property type="entry name" value="ART"/>
    <property type="match status" value="1"/>
</dbReference>
<keyword evidence="8 11" id="KW-0521">NADP</keyword>
<keyword evidence="7" id="KW-0548">Nucleotidyltransferase</keyword>